<accession>A0A0C1YRX5</accession>
<dbReference type="STRING" id="709839.TSA66_02875"/>
<dbReference type="AlphaFoldDB" id="A0A0C1YRX5"/>
<dbReference type="EMBL" id="JWJG01000028">
    <property type="protein sequence ID" value="KIF83452.1"/>
    <property type="molecule type" value="Genomic_DNA"/>
</dbReference>
<evidence type="ECO:0000313" key="2">
    <source>
        <dbReference type="Proteomes" id="UP000031572"/>
    </source>
</evidence>
<evidence type="ECO:0000313" key="1">
    <source>
        <dbReference type="EMBL" id="KIF83452.1"/>
    </source>
</evidence>
<comment type="caution">
    <text evidence="1">The sequence shown here is derived from an EMBL/GenBank/DDBJ whole genome shotgun (WGS) entry which is preliminary data.</text>
</comment>
<name>A0A0C1YRX5_9BURK</name>
<sequence>MVQVVRREYERQWGAVAPGQLLQLLTRHRDFDWLHDLSEMMVEIHEMLDHDPLTSEDVRAVYEAVEKMLAPGESVTSGFSARYLAALQNDPALVIAHTGVRRILDAL</sequence>
<gene>
    <name evidence="1" type="ORF">TSA66_02875</name>
</gene>
<keyword evidence="2" id="KW-1185">Reference proteome</keyword>
<dbReference type="Proteomes" id="UP000031572">
    <property type="component" value="Unassembled WGS sequence"/>
</dbReference>
<organism evidence="1 2">
    <name type="scientific">Noviherbaspirillum autotrophicum</name>
    <dbReference type="NCBI Taxonomy" id="709839"/>
    <lineage>
        <taxon>Bacteria</taxon>
        <taxon>Pseudomonadati</taxon>
        <taxon>Pseudomonadota</taxon>
        <taxon>Betaproteobacteria</taxon>
        <taxon>Burkholderiales</taxon>
        <taxon>Oxalobacteraceae</taxon>
        <taxon>Noviherbaspirillum</taxon>
    </lineage>
</organism>
<protein>
    <submittedName>
        <fullName evidence="1">Uncharacterized protein</fullName>
    </submittedName>
</protein>
<proteinExistence type="predicted"/>
<reference evidence="1 2" key="1">
    <citation type="submission" date="2014-12" db="EMBL/GenBank/DDBJ databases">
        <title>Denitrispirillum autotrophicum gen. nov., sp. nov., Denitrifying, Facultatively Autotrophic Bacteria Isolated from Rice Paddy Soil.</title>
        <authorList>
            <person name="Ishii S."/>
            <person name="Ashida N."/>
            <person name="Ohno H."/>
            <person name="Otsuka S."/>
            <person name="Yokota A."/>
            <person name="Senoo K."/>
        </authorList>
    </citation>
    <scope>NUCLEOTIDE SEQUENCE [LARGE SCALE GENOMIC DNA]</scope>
    <source>
        <strain evidence="1 2">TSA66</strain>
    </source>
</reference>